<dbReference type="SMART" id="SM00324">
    <property type="entry name" value="RhoGAP"/>
    <property type="match status" value="1"/>
</dbReference>
<evidence type="ECO:0000259" key="3">
    <source>
        <dbReference type="PROSITE" id="PS50238"/>
    </source>
</evidence>
<dbReference type="InterPro" id="IPR036964">
    <property type="entry name" value="RASGEF_cat_dom_sf"/>
</dbReference>
<dbReference type="Gene3D" id="1.10.555.10">
    <property type="entry name" value="Rho GTPase activation protein"/>
    <property type="match status" value="1"/>
</dbReference>
<reference evidence="4" key="1">
    <citation type="submission" date="2023-03" db="EMBL/GenBank/DDBJ databases">
        <title>Mating type loci evolution in Malassezia.</title>
        <authorList>
            <person name="Coelho M.A."/>
        </authorList>
    </citation>
    <scope>NUCLEOTIDE SEQUENCE</scope>
    <source>
        <strain evidence="4">CBS 11721</strain>
    </source>
</reference>
<sequence>MDERGNNKQHRHSFSEAMLAHAESLLSSSRPSTPRMRDSFSGRPGSLHRSSIATHSSATSLDSMCTSRRSSESTHTILTPISRTPTVGDVTDSPMSQSSNSSRLAQRSRSLFSRIANRIGRGYSEEEISISACGFLKRSTGPLSLAWWSDALPSSRRMPIQEPGLGWRPFKAVLSGNRILFFKVPSVLIPEVRSTFVIRSTIWPTPIESDDEGDADEKKSPPVDGEAESTTESVTSVPTEPDTILEIGAAIPERHEGPWDNATRHPDLVTVRTPGNSLSWTARIESGTLAALAHELVFATQSVSHTASDDETTFFLILFYSLGTSGIHWDTFLHELCAQIMLSKRLELHNTEIDCIGRASRFIDVILTKRPLLSTSRENEFFVEMENLVHLVRQSPESYAQTLRQLRTWRDAVSNGSVVVAPPDWLRQSSLTVHAIRMPQIADIHTCWYVQTFLAQDSSEIARQIQIFHAGRLRAFMTVPPTAYRLSSLMTEIPLRSFRFDAERPHWISHAMLRQLVVDDSSERQLSGMDEFSRAAILQHWIHIASHLLAMQDFAGWAAICGVLCSRTVAILEDAWRVLPREERTLVALEWAPLLKSLGWLDGAHNIVAPLFNEKTPSAYAIPYFGNVGILRASRSSTRHTHTVRVAANEPEFMRARALSQQLANMFFQPESITPCGDPVFEYQCLFQRLSQHEYPLHTSISDYVGSAVAATTLTDRRPLRMNGMRSDTSGAPLNFPMALPECSILNVSHDILRFPSISPVEGDGTEDDYVAIRPDLILRPAPNTQDIPIWDLTLHGDHSTRLCGGVFLAEIAAASRDRLLDILVIGTQHMIVRSPLVGHHEEYSIVSVGMDMDAFRDAFIYSYAGAYSPHELFDTLKTRWTRAELASREMGLFIRMHIPNQFPSWSRTPIEARFALEPPNRGILNTILLGIIYVLHRWIDLRPTDWLPDQMLAESLQDFVKEAYGDLSLHAWAAPDVRDALLSLSYTLDQLPMQRIAGFGASVIVECLPGEDTASTRMFDWKTQGSAALVEYLESIAAPAYSQISAADYAKAGGLFDAQSIIPGGWLDTEHADSPPQDMYSLLRSLPAERICTRVSDLSVADVLAPSLREIIKIHATIVTWIESHISEPHIGLERRVQRLATLMDAVAIVRQRMRGIPSPTCADLLTPGPPGFVETAIMAALTGHTSQTYNAAWDALACRRKADSFVELLLPYDYSDSEPDLSPLTPDIGWILRMFAIVAAQKTRNDENLIVCVIRLRYGAFIADALAAGVKSKVPLATSRARLRWIRETNMSNSDKAVELEDAALEGAQNSRYAPNLFSEINDARASYIAQSIGLLDEYNKVMEAAVDSVPLKIVAEEMDGGSSSAVMREVAPVGLLNQDQLVITPDIEHRDALLAAVPTRRASFTFSCVGALVSVWPYQRHPFVFQLTLPSGSKCALKVPNYHEFCAWLAHLQSLPSVRMESSFDAGAYAARVEEYVDKGHSGPVFGMSLNDLQRRDGLSVPLAIERLLAEVERRGLNEQGIYRLSGSRHSVEILRATLDTTAPEMLLLNRVDIHVITSAVKLWLRELPEPVVPFIHYRELLETEKISDADERVAAIRKLVMQFPRNHFRVLRRLVAHLSLVTMCRKKNLMAPHNIGLVFSSTLLNPAPGSSSIAEGLTNLGRAAHVVKIMVVMHRQIFFEQGEEGSLDTL</sequence>
<dbReference type="InterPro" id="IPR000198">
    <property type="entry name" value="RhoGAP_dom"/>
</dbReference>
<dbReference type="GO" id="GO:0007264">
    <property type="term" value="P:small GTPase-mediated signal transduction"/>
    <property type="evidence" value="ECO:0007669"/>
    <property type="project" value="InterPro"/>
</dbReference>
<proteinExistence type="predicted"/>
<dbReference type="GO" id="GO:0032956">
    <property type="term" value="P:regulation of actin cytoskeleton organization"/>
    <property type="evidence" value="ECO:0007669"/>
    <property type="project" value="TreeGrafter"/>
</dbReference>
<evidence type="ECO:0000256" key="1">
    <source>
        <dbReference type="ARBA" id="ARBA00022468"/>
    </source>
</evidence>
<dbReference type="Proteomes" id="UP001219933">
    <property type="component" value="Chromosome 2"/>
</dbReference>
<evidence type="ECO:0000256" key="2">
    <source>
        <dbReference type="SAM" id="MobiDB-lite"/>
    </source>
</evidence>
<accession>A0AAF0EQL8</accession>
<dbReference type="SUPFAM" id="SSF48350">
    <property type="entry name" value="GTPase activation domain, GAP"/>
    <property type="match status" value="1"/>
</dbReference>
<keyword evidence="1" id="KW-0343">GTPase activation</keyword>
<dbReference type="PANTHER" id="PTHR14130">
    <property type="entry name" value="3BP-1 RELATED RHOGAP"/>
    <property type="match status" value="1"/>
</dbReference>
<dbReference type="PROSITE" id="PS50238">
    <property type="entry name" value="RHOGAP"/>
    <property type="match status" value="1"/>
</dbReference>
<dbReference type="Pfam" id="PF00617">
    <property type="entry name" value="RasGEF"/>
    <property type="match status" value="1"/>
</dbReference>
<feature type="region of interest" description="Disordered" evidence="2">
    <location>
        <begin position="23"/>
        <end position="103"/>
    </location>
</feature>
<evidence type="ECO:0000313" key="4">
    <source>
        <dbReference type="EMBL" id="WFD34570.1"/>
    </source>
</evidence>
<evidence type="ECO:0000313" key="5">
    <source>
        <dbReference type="Proteomes" id="UP001219933"/>
    </source>
</evidence>
<dbReference type="PANTHER" id="PTHR14130:SF14">
    <property type="entry name" value="RHO GTPASE-ACTIVATING PROTEIN 92B"/>
    <property type="match status" value="1"/>
</dbReference>
<dbReference type="GO" id="GO:0005096">
    <property type="term" value="F:GTPase activator activity"/>
    <property type="evidence" value="ECO:0007669"/>
    <property type="project" value="UniProtKB-KW"/>
</dbReference>
<feature type="region of interest" description="Disordered" evidence="2">
    <location>
        <begin position="207"/>
        <end position="238"/>
    </location>
</feature>
<dbReference type="EMBL" id="CP119878">
    <property type="protein sequence ID" value="WFD34570.1"/>
    <property type="molecule type" value="Genomic_DNA"/>
</dbReference>
<dbReference type="InterPro" id="IPR001895">
    <property type="entry name" value="RASGEF_cat_dom"/>
</dbReference>
<dbReference type="InterPro" id="IPR047165">
    <property type="entry name" value="RHG17/44/SH3BP1-like"/>
</dbReference>
<protein>
    <submittedName>
        <fullName evidence="4">Rho GTPase-activating protein</fullName>
    </submittedName>
</protein>
<feature type="compositionally biased region" description="Polar residues" evidence="2">
    <location>
        <begin position="48"/>
        <end position="85"/>
    </location>
</feature>
<keyword evidence="5" id="KW-1185">Reference proteome</keyword>
<dbReference type="Gene3D" id="1.10.840.10">
    <property type="entry name" value="Ras guanine-nucleotide exchange factors catalytic domain"/>
    <property type="match status" value="1"/>
</dbReference>
<gene>
    <name evidence="4" type="primary">BEM2</name>
    <name evidence="4" type="ORF">MCUN1_001411</name>
</gene>
<feature type="domain" description="Rho-GAP" evidence="3">
    <location>
        <begin position="1491"/>
        <end position="1682"/>
    </location>
</feature>
<dbReference type="SMART" id="SM00147">
    <property type="entry name" value="RasGEF"/>
    <property type="match status" value="1"/>
</dbReference>
<dbReference type="InterPro" id="IPR023578">
    <property type="entry name" value="Ras_GEF_dom_sf"/>
</dbReference>
<feature type="compositionally biased region" description="Low complexity" evidence="2">
    <location>
        <begin position="24"/>
        <end position="34"/>
    </location>
</feature>
<dbReference type="CDD" id="cd00159">
    <property type="entry name" value="RhoGAP"/>
    <property type="match status" value="1"/>
</dbReference>
<feature type="compositionally biased region" description="Low complexity" evidence="2">
    <location>
        <begin position="228"/>
        <end position="238"/>
    </location>
</feature>
<dbReference type="GO" id="GO:0005085">
    <property type="term" value="F:guanyl-nucleotide exchange factor activity"/>
    <property type="evidence" value="ECO:0007669"/>
    <property type="project" value="InterPro"/>
</dbReference>
<organism evidence="4 5">
    <name type="scientific">Malassezia cuniculi</name>
    <dbReference type="NCBI Taxonomy" id="948313"/>
    <lineage>
        <taxon>Eukaryota</taxon>
        <taxon>Fungi</taxon>
        <taxon>Dikarya</taxon>
        <taxon>Basidiomycota</taxon>
        <taxon>Ustilaginomycotina</taxon>
        <taxon>Malasseziomycetes</taxon>
        <taxon>Malasseziales</taxon>
        <taxon>Malasseziaceae</taxon>
        <taxon>Malassezia</taxon>
    </lineage>
</organism>
<name>A0AAF0EQL8_9BASI</name>
<dbReference type="Pfam" id="PF00620">
    <property type="entry name" value="RhoGAP"/>
    <property type="match status" value="1"/>
</dbReference>
<feature type="compositionally biased region" description="Polar residues" evidence="2">
    <location>
        <begin position="93"/>
        <end position="103"/>
    </location>
</feature>
<dbReference type="InterPro" id="IPR008936">
    <property type="entry name" value="Rho_GTPase_activation_prot"/>
</dbReference>
<dbReference type="SUPFAM" id="SSF48366">
    <property type="entry name" value="Ras GEF"/>
    <property type="match status" value="2"/>
</dbReference>
<dbReference type="GO" id="GO:0035020">
    <property type="term" value="P:regulation of Rac protein signal transduction"/>
    <property type="evidence" value="ECO:0007669"/>
    <property type="project" value="TreeGrafter"/>
</dbReference>